<dbReference type="Gene3D" id="3.40.366.10">
    <property type="entry name" value="Malonyl-Coenzyme A Acyl Carrier Protein, domain 2"/>
    <property type="match status" value="1"/>
</dbReference>
<dbReference type="InterPro" id="IPR006162">
    <property type="entry name" value="Ppantetheine_attach_site"/>
</dbReference>
<dbReference type="InterPro" id="IPR036736">
    <property type="entry name" value="ACP-like_sf"/>
</dbReference>
<dbReference type="PROSITE" id="PS50075">
    <property type="entry name" value="CARRIER"/>
    <property type="match status" value="1"/>
</dbReference>
<accession>A0ABS1M9E8</accession>
<proteinExistence type="predicted"/>
<dbReference type="PROSITE" id="PS00012">
    <property type="entry name" value="PHOSPHOPANTETHEINE"/>
    <property type="match status" value="1"/>
</dbReference>
<dbReference type="InterPro" id="IPR057326">
    <property type="entry name" value="KR_dom"/>
</dbReference>
<evidence type="ECO:0000313" key="8">
    <source>
        <dbReference type="Proteomes" id="UP000602198"/>
    </source>
</evidence>
<dbReference type="CDD" id="cd05274">
    <property type="entry name" value="KR_FAS_SDR_x"/>
    <property type="match status" value="1"/>
</dbReference>
<comment type="caution">
    <text evidence="7">The sequence shown here is derived from an EMBL/GenBank/DDBJ whole genome shotgun (WGS) entry which is preliminary data.</text>
</comment>
<dbReference type="EMBL" id="JAERRJ010000008">
    <property type="protein sequence ID" value="MBL1077221.1"/>
    <property type="molecule type" value="Genomic_DNA"/>
</dbReference>
<reference evidence="7 8" key="1">
    <citation type="submission" date="2021-01" db="EMBL/GenBank/DDBJ databases">
        <title>WGS of actinomycetes isolated from Thailand.</title>
        <authorList>
            <person name="Thawai C."/>
        </authorList>
    </citation>
    <scope>NUCLEOTIDE SEQUENCE [LARGE SCALE GENOMIC DNA]</scope>
    <source>
        <strain evidence="7 8">LPG 2</strain>
    </source>
</reference>
<dbReference type="SUPFAM" id="SSF52151">
    <property type="entry name" value="FabD/lysophospholipase-like"/>
    <property type="match status" value="1"/>
</dbReference>
<evidence type="ECO:0000259" key="6">
    <source>
        <dbReference type="PROSITE" id="PS50075"/>
    </source>
</evidence>
<name>A0ABS1M9E8_9NOCA</name>
<dbReference type="InterPro" id="IPR013968">
    <property type="entry name" value="PKS_KR"/>
</dbReference>
<evidence type="ECO:0000256" key="3">
    <source>
        <dbReference type="ARBA" id="ARBA00022679"/>
    </source>
</evidence>
<keyword evidence="4" id="KW-0511">Multifunctional enzyme</keyword>
<evidence type="ECO:0000256" key="4">
    <source>
        <dbReference type="ARBA" id="ARBA00023268"/>
    </source>
</evidence>
<protein>
    <submittedName>
        <fullName evidence="7">Nocobactin polyketide synthase NbtC</fullName>
    </submittedName>
</protein>
<dbReference type="SUPFAM" id="SSF51735">
    <property type="entry name" value="NAD(P)-binding Rossmann-fold domains"/>
    <property type="match status" value="2"/>
</dbReference>
<dbReference type="InterPro" id="IPR001227">
    <property type="entry name" value="Ac_transferase_dom_sf"/>
</dbReference>
<sequence length="1020" mass="107375">MSSYLLPDGTIPVLLSSDHPDLLRREATALLGYLREHPGVQPGAVADMLFRTRTPRRHRALAMVGDRAELLAALESVAAGDPHPSVIASDGAAKPRRIGYVFPGQGSQRPGMGRMLYQHSEAFRTAVDECQAVFDELFGISPRAYILAEEEVDDDVKIVQPALFMQMIGLAAMWRAAGVDPAATVGHSQGEISAAVVSGLMSLADGVRVVTLRANLVDSLGLEGYSMAVVGVDRDECEALLARYSGWAELSVVNSAHVLAISGDRSAILHVVETLTARGTFAKEIRVAYPAHTSFVSKFRDEFCTSLTGKLDSPDFAATSVTCFGATLGAPITPDLPVGDYWYWNLRNRVRFDQAVAEATAEVDTFVEIADHPALLLAMQETLSTVPDGLTRGFQTLGTSRRTATDLREFTRSLATVAVNDANYTWGALRAGPIVKRPPLLDFPNTQWNSKPMWAPFEYVTDPAAEAEFTATPLRAREEWVRLERRRQVPPRTLKLIDSSGENAELIAAIGDGAGRFGAKIVSDGDATAFDTAVVFLPADGDLAASFAEFATTAWLPALDGVQNVWLVTAGGEAVVPGDEPDLFHAAAQAGFRCLALEHLGVSFRHVDLLAAAALPDAAKAVLSAVHTADEPEIAFRGDGVYAKRLTADPVETSTEPVTAREIVIIGGTGKIGLDCCEHFARTGAARITLVSRSGGNDEAAERIRRIARDTSAEIVVRTADITDTGSLEALATAHGAHPIDLLIHAAVDYTAAAATPTPEAVAAAVAAKVGALDDLLGILPLASDARILLCSSLSATIGGRGHLLYAAVNRMLDVAATRRRAAGVACSSVQWGLWREVGADHADALAAISATGLFPMNATAAIEAGFHAPAGNHLVVAADWSRIAELFGVYGFAPLFTELEEIPAPVMATPRAAGGSSATAAAATVDTPAAPAEASTPAEPAQSDNGTTAERVRFALRTVMGLGAGEAIDGSTPLVALGLDSLQALDLRKRIAVDLKRDLPVTAILGGASFDEVVALLGT</sequence>
<dbReference type="InterPro" id="IPR016035">
    <property type="entry name" value="Acyl_Trfase/lysoPLipase"/>
</dbReference>
<dbReference type="InterPro" id="IPR036291">
    <property type="entry name" value="NAD(P)-bd_dom_sf"/>
</dbReference>
<evidence type="ECO:0000313" key="7">
    <source>
        <dbReference type="EMBL" id="MBL1077221.1"/>
    </source>
</evidence>
<keyword evidence="3" id="KW-0808">Transferase</keyword>
<dbReference type="InterPro" id="IPR014043">
    <property type="entry name" value="Acyl_transferase_dom"/>
</dbReference>
<dbReference type="Gene3D" id="3.30.70.3290">
    <property type="match status" value="1"/>
</dbReference>
<dbReference type="Gene3D" id="1.10.1200.10">
    <property type="entry name" value="ACP-like"/>
    <property type="match status" value="1"/>
</dbReference>
<dbReference type="NCBIfam" id="NF037941">
    <property type="entry name" value="PKS_NbtC"/>
    <property type="match status" value="1"/>
</dbReference>
<dbReference type="RefSeq" id="WP_201949992.1">
    <property type="nucleotide sequence ID" value="NZ_JAERRJ010000008.1"/>
</dbReference>
<dbReference type="SMART" id="SM00823">
    <property type="entry name" value="PKS_PP"/>
    <property type="match status" value="1"/>
</dbReference>
<evidence type="ECO:0000256" key="5">
    <source>
        <dbReference type="SAM" id="MobiDB-lite"/>
    </source>
</evidence>
<evidence type="ECO:0000256" key="2">
    <source>
        <dbReference type="ARBA" id="ARBA00022553"/>
    </source>
</evidence>
<dbReference type="InterPro" id="IPR050091">
    <property type="entry name" value="PKS_NRPS_Biosynth_Enz"/>
</dbReference>
<dbReference type="InterPro" id="IPR020806">
    <property type="entry name" value="PKS_PP-bd"/>
</dbReference>
<dbReference type="Gene3D" id="3.40.50.720">
    <property type="entry name" value="NAD(P)-binding Rossmann-like Domain"/>
    <property type="match status" value="1"/>
</dbReference>
<dbReference type="SUPFAM" id="SSF55048">
    <property type="entry name" value="Probable ACP-binding domain of malonyl-CoA ACP transacylase"/>
    <property type="match status" value="1"/>
</dbReference>
<dbReference type="SMART" id="SM00822">
    <property type="entry name" value="PKS_KR"/>
    <property type="match status" value="1"/>
</dbReference>
<dbReference type="InterPro" id="IPR016036">
    <property type="entry name" value="Malonyl_transacylase_ACP-bd"/>
</dbReference>
<dbReference type="PANTHER" id="PTHR43775">
    <property type="entry name" value="FATTY ACID SYNTHASE"/>
    <property type="match status" value="1"/>
</dbReference>
<organism evidence="7 8">
    <name type="scientific">Nocardia acididurans</name>
    <dbReference type="NCBI Taxonomy" id="2802282"/>
    <lineage>
        <taxon>Bacteria</taxon>
        <taxon>Bacillati</taxon>
        <taxon>Actinomycetota</taxon>
        <taxon>Actinomycetes</taxon>
        <taxon>Mycobacteriales</taxon>
        <taxon>Nocardiaceae</taxon>
        <taxon>Nocardia</taxon>
    </lineage>
</organism>
<gene>
    <name evidence="7" type="primary">nbtC</name>
    <name evidence="7" type="ORF">JK358_22740</name>
</gene>
<keyword evidence="2" id="KW-0597">Phosphoprotein</keyword>
<feature type="region of interest" description="Disordered" evidence="5">
    <location>
        <begin position="919"/>
        <end position="949"/>
    </location>
</feature>
<dbReference type="Proteomes" id="UP000602198">
    <property type="component" value="Unassembled WGS sequence"/>
</dbReference>
<dbReference type="SMART" id="SM00827">
    <property type="entry name" value="PKS_AT"/>
    <property type="match status" value="1"/>
</dbReference>
<feature type="compositionally biased region" description="Low complexity" evidence="5">
    <location>
        <begin position="919"/>
        <end position="942"/>
    </location>
</feature>
<feature type="domain" description="Carrier" evidence="6">
    <location>
        <begin position="947"/>
        <end position="1020"/>
    </location>
</feature>
<evidence type="ECO:0000256" key="1">
    <source>
        <dbReference type="ARBA" id="ARBA00022450"/>
    </source>
</evidence>
<dbReference type="InterPro" id="IPR009081">
    <property type="entry name" value="PP-bd_ACP"/>
</dbReference>
<keyword evidence="8" id="KW-1185">Reference proteome</keyword>
<dbReference type="Pfam" id="PF00698">
    <property type="entry name" value="Acyl_transf_1"/>
    <property type="match status" value="1"/>
</dbReference>
<dbReference type="Pfam" id="PF08659">
    <property type="entry name" value="KR"/>
    <property type="match status" value="1"/>
</dbReference>
<dbReference type="PANTHER" id="PTHR43775:SF37">
    <property type="entry name" value="SI:DKEY-61P9.11"/>
    <property type="match status" value="1"/>
</dbReference>
<dbReference type="SUPFAM" id="SSF47336">
    <property type="entry name" value="ACP-like"/>
    <property type="match status" value="1"/>
</dbReference>
<keyword evidence="1" id="KW-0596">Phosphopantetheine</keyword>
<dbReference type="Pfam" id="PF00550">
    <property type="entry name" value="PP-binding"/>
    <property type="match status" value="1"/>
</dbReference>